<feature type="non-terminal residue" evidence="7">
    <location>
        <position position="1"/>
    </location>
</feature>
<dbReference type="AlphaFoldDB" id="A0A7K9HMX6"/>
<dbReference type="PANTHER" id="PTHR24271:SF48">
    <property type="entry name" value="KALLIKREIN-14"/>
    <property type="match status" value="1"/>
</dbReference>
<dbReference type="InterPro" id="IPR033116">
    <property type="entry name" value="TRYPSIN_SER"/>
</dbReference>
<feature type="domain" description="Peptidase S1" evidence="6">
    <location>
        <begin position="1"/>
        <end position="157"/>
    </location>
</feature>
<keyword evidence="4" id="KW-0720">Serine protease</keyword>
<organism evidence="7 8">
    <name type="scientific">Bucco capensis</name>
    <name type="common">collared puffbird</name>
    <dbReference type="NCBI Taxonomy" id="135168"/>
    <lineage>
        <taxon>Eukaryota</taxon>
        <taxon>Metazoa</taxon>
        <taxon>Chordata</taxon>
        <taxon>Craniata</taxon>
        <taxon>Vertebrata</taxon>
        <taxon>Euteleostomi</taxon>
        <taxon>Archelosauria</taxon>
        <taxon>Archosauria</taxon>
        <taxon>Dinosauria</taxon>
        <taxon>Saurischia</taxon>
        <taxon>Theropoda</taxon>
        <taxon>Coelurosauria</taxon>
        <taxon>Aves</taxon>
        <taxon>Neognathae</taxon>
        <taxon>Neoaves</taxon>
        <taxon>Telluraves</taxon>
        <taxon>Coraciimorphae</taxon>
        <taxon>Piciformes</taxon>
        <taxon>Bucconidae</taxon>
        <taxon>Bucco</taxon>
    </lineage>
</organism>
<reference evidence="7 8" key="1">
    <citation type="submission" date="2019-09" db="EMBL/GenBank/DDBJ databases">
        <title>Bird 10,000 Genomes (B10K) Project - Family phase.</title>
        <authorList>
            <person name="Zhang G."/>
        </authorList>
    </citation>
    <scope>NUCLEOTIDE SEQUENCE [LARGE SCALE GENOMIC DNA]</scope>
    <source>
        <strain evidence="7">B10K-DU-001-16</strain>
        <tissue evidence="7">Muscle</tissue>
    </source>
</reference>
<dbReference type="PANTHER" id="PTHR24271">
    <property type="entry name" value="KALLIKREIN-RELATED"/>
    <property type="match status" value="1"/>
</dbReference>
<evidence type="ECO:0000313" key="7">
    <source>
        <dbReference type="EMBL" id="NXH15209.1"/>
    </source>
</evidence>
<keyword evidence="2" id="KW-0645">Protease</keyword>
<evidence type="ECO:0000256" key="4">
    <source>
        <dbReference type="ARBA" id="ARBA00022825"/>
    </source>
</evidence>
<keyword evidence="8" id="KW-1185">Reference proteome</keyword>
<evidence type="ECO:0000259" key="6">
    <source>
        <dbReference type="PROSITE" id="PS50240"/>
    </source>
</evidence>
<evidence type="ECO:0000256" key="3">
    <source>
        <dbReference type="ARBA" id="ARBA00022801"/>
    </source>
</evidence>
<dbReference type="SMART" id="SM00020">
    <property type="entry name" value="Tryp_SPc"/>
    <property type="match status" value="1"/>
</dbReference>
<gene>
    <name evidence="7" type="primary">Try1_0</name>
    <name evidence="7" type="ORF">BUCCAP_R02783</name>
</gene>
<dbReference type="InterPro" id="IPR001254">
    <property type="entry name" value="Trypsin_dom"/>
</dbReference>
<dbReference type="Pfam" id="PF00089">
    <property type="entry name" value="Trypsin"/>
    <property type="match status" value="1"/>
</dbReference>
<protein>
    <submittedName>
        <fullName evidence="7">TRY1 protein</fullName>
    </submittedName>
</protein>
<evidence type="ECO:0000256" key="2">
    <source>
        <dbReference type="ARBA" id="ARBA00022670"/>
    </source>
</evidence>
<evidence type="ECO:0000313" key="8">
    <source>
        <dbReference type="Proteomes" id="UP000534107"/>
    </source>
</evidence>
<accession>A0A7K9HMX6</accession>
<evidence type="ECO:0000256" key="5">
    <source>
        <dbReference type="ARBA" id="ARBA00023157"/>
    </source>
</evidence>
<feature type="non-terminal residue" evidence="7">
    <location>
        <position position="157"/>
    </location>
</feature>
<dbReference type="GO" id="GO:0030141">
    <property type="term" value="C:secretory granule"/>
    <property type="evidence" value="ECO:0007669"/>
    <property type="project" value="TreeGrafter"/>
</dbReference>
<dbReference type="PRINTS" id="PR00722">
    <property type="entry name" value="CHYMOTRYPSIN"/>
</dbReference>
<comment type="similarity">
    <text evidence="1">Belongs to the peptidase S1 family. Snake venom subfamily.</text>
</comment>
<dbReference type="InterPro" id="IPR009003">
    <property type="entry name" value="Peptidase_S1_PA"/>
</dbReference>
<name>A0A7K9HMX6_9PICI</name>
<dbReference type="FunFam" id="2.40.10.10:FF:000010">
    <property type="entry name" value="Kallikrein related peptidase 11"/>
    <property type="match status" value="1"/>
</dbReference>
<dbReference type="Proteomes" id="UP000534107">
    <property type="component" value="Unassembled WGS sequence"/>
</dbReference>
<dbReference type="SUPFAM" id="SSF50494">
    <property type="entry name" value="Trypsin-like serine proteases"/>
    <property type="match status" value="1"/>
</dbReference>
<dbReference type="GO" id="GO:0006508">
    <property type="term" value="P:proteolysis"/>
    <property type="evidence" value="ECO:0007669"/>
    <property type="project" value="UniProtKB-KW"/>
</dbReference>
<evidence type="ECO:0000256" key="1">
    <source>
        <dbReference type="ARBA" id="ARBA00009228"/>
    </source>
</evidence>
<dbReference type="PROSITE" id="PS00135">
    <property type="entry name" value="TRYPSIN_SER"/>
    <property type="match status" value="1"/>
</dbReference>
<dbReference type="GO" id="GO:0004252">
    <property type="term" value="F:serine-type endopeptidase activity"/>
    <property type="evidence" value="ECO:0007669"/>
    <property type="project" value="InterPro"/>
</dbReference>
<dbReference type="InterPro" id="IPR001314">
    <property type="entry name" value="Peptidase_S1A"/>
</dbReference>
<comment type="caution">
    <text evidence="7">The sequence shown here is derived from an EMBL/GenBank/DDBJ whole genome shotgun (WGS) entry which is preliminary data.</text>
</comment>
<dbReference type="InterPro" id="IPR043504">
    <property type="entry name" value="Peptidase_S1_PA_chymotrypsin"/>
</dbReference>
<dbReference type="EMBL" id="VWZO01009606">
    <property type="protein sequence ID" value="NXH15209.1"/>
    <property type="molecule type" value="Genomic_DNA"/>
</dbReference>
<dbReference type="OrthoDB" id="546450at2759"/>
<dbReference type="PROSITE" id="PS50240">
    <property type="entry name" value="TRYPSIN_DOM"/>
    <property type="match status" value="1"/>
</dbReference>
<dbReference type="CDD" id="cd00190">
    <property type="entry name" value="Tryp_SPc"/>
    <property type="match status" value="1"/>
</dbReference>
<keyword evidence="5" id="KW-1015">Disulfide bond</keyword>
<proteinExistence type="inferred from homology"/>
<keyword evidence="3" id="KW-0378">Hydrolase</keyword>
<dbReference type="Gene3D" id="2.40.10.10">
    <property type="entry name" value="Trypsin-like serine proteases"/>
    <property type="match status" value="2"/>
</dbReference>
<sequence>RTSSKFFIHPSYEKSTKDGDLMLLKLHKAVQLNKEVQALPLANKCPMAGQRCQISGWGSTTSPAVTFPEELHCAKVTILSQELCRNIYPSSITSNMICAGQAHSRADSCQGDSGGPLVCDGLLQGIVSWGPGICGDPKKPGVYVNICRYIPWLQETI</sequence>